<name>A0ABU3VRT9_9EURY</name>
<evidence type="ECO:0000256" key="2">
    <source>
        <dbReference type="ARBA" id="ARBA00022603"/>
    </source>
</evidence>
<dbReference type="Gene3D" id="3.40.50.150">
    <property type="entry name" value="Vaccinia Virus protein VP39"/>
    <property type="match status" value="1"/>
</dbReference>
<feature type="domain" description="Methyltransferase small" evidence="5">
    <location>
        <begin position="65"/>
        <end position="162"/>
    </location>
</feature>
<evidence type="ECO:0000256" key="1">
    <source>
        <dbReference type="ARBA" id="ARBA00006149"/>
    </source>
</evidence>
<dbReference type="PANTHER" id="PTHR45875">
    <property type="entry name" value="METHYLTRANSFERASE N6AMT1"/>
    <property type="match status" value="1"/>
</dbReference>
<dbReference type="GO" id="GO:0032259">
    <property type="term" value="P:methylation"/>
    <property type="evidence" value="ECO:0007669"/>
    <property type="project" value="UniProtKB-KW"/>
</dbReference>
<dbReference type="PANTHER" id="PTHR45875:SF1">
    <property type="entry name" value="METHYLTRANSFERASE N6AMT1"/>
    <property type="match status" value="1"/>
</dbReference>
<comment type="similarity">
    <text evidence="1">Belongs to the eukaryotic/archaeal PrmC-related family.</text>
</comment>
<keyword evidence="4" id="KW-0949">S-adenosyl-L-methionine</keyword>
<dbReference type="EMBL" id="JAWDKC010000030">
    <property type="protein sequence ID" value="MDV0446004.1"/>
    <property type="molecule type" value="Genomic_DNA"/>
</dbReference>
<accession>A0ABU3VRT9</accession>
<dbReference type="NCBIfam" id="TIGR00537">
    <property type="entry name" value="hemK_rel_arch"/>
    <property type="match status" value="1"/>
</dbReference>
<comment type="caution">
    <text evidence="6">The sequence shown here is derived from an EMBL/GenBank/DDBJ whole genome shotgun (WGS) entry which is preliminary data.</text>
</comment>
<proteinExistence type="inferred from homology"/>
<dbReference type="PROSITE" id="PS00092">
    <property type="entry name" value="N6_MTASE"/>
    <property type="match status" value="1"/>
</dbReference>
<gene>
    <name evidence="6" type="primary">prmC</name>
    <name evidence="6" type="ORF">MmiAt1_16140</name>
</gene>
<dbReference type="SUPFAM" id="SSF53335">
    <property type="entry name" value="S-adenosyl-L-methionine-dependent methyltransferases"/>
    <property type="match status" value="1"/>
</dbReference>
<keyword evidence="7" id="KW-1185">Reference proteome</keyword>
<dbReference type="CDD" id="cd02440">
    <property type="entry name" value="AdoMet_MTases"/>
    <property type="match status" value="1"/>
</dbReference>
<dbReference type="RefSeq" id="WP_318786442.1">
    <property type="nucleotide sequence ID" value="NZ_JAWDKC010000030.1"/>
</dbReference>
<dbReference type="EC" id="2.1.1.297" evidence="6"/>
<organism evidence="6 7">
    <name type="scientific">Methanimicrococcus hacksteinii</name>
    <dbReference type="NCBI Taxonomy" id="3028293"/>
    <lineage>
        <taxon>Archaea</taxon>
        <taxon>Methanobacteriati</taxon>
        <taxon>Methanobacteriota</taxon>
        <taxon>Stenosarchaea group</taxon>
        <taxon>Methanomicrobia</taxon>
        <taxon>Methanosarcinales</taxon>
        <taxon>Methanosarcinaceae</taxon>
        <taxon>Methanimicrococcus</taxon>
    </lineage>
</organism>
<evidence type="ECO:0000256" key="3">
    <source>
        <dbReference type="ARBA" id="ARBA00022679"/>
    </source>
</evidence>
<evidence type="ECO:0000259" key="5">
    <source>
        <dbReference type="Pfam" id="PF05175"/>
    </source>
</evidence>
<evidence type="ECO:0000256" key="4">
    <source>
        <dbReference type="ARBA" id="ARBA00022691"/>
    </source>
</evidence>
<keyword evidence="2 6" id="KW-0489">Methyltransferase</keyword>
<dbReference type="InterPro" id="IPR052190">
    <property type="entry name" value="Euk-Arch_PrmC-MTase"/>
</dbReference>
<dbReference type="InterPro" id="IPR004557">
    <property type="entry name" value="PrmC-related"/>
</dbReference>
<sequence length="247" mass="27346">MADETVDENDPVVVTKIEYKGTKVSVLEDVYEPAEDTFLMADCAVKEFSDYEKNSGNARHAEQFELDDPFSALEVGCGSGFVSAFLLNHFSDLDLIAVDINPNAVKCAQMNGVRAFESDMFDIFEKSRHLRSIDTPIEDVSPSKPPLGFDLILFNPPYLPTSEDEKVSGMLNYAFDGGVTGRDSIDRFLKEVGDYLKSDGFFLLLISSITGLDETVTEMKKNGFSAEVVGTKKCSFEELIVLKGKRL</sequence>
<dbReference type="InterPro" id="IPR007848">
    <property type="entry name" value="Small_mtfrase_dom"/>
</dbReference>
<dbReference type="Pfam" id="PF05175">
    <property type="entry name" value="MTS"/>
    <property type="match status" value="1"/>
</dbReference>
<protein>
    <submittedName>
        <fullName evidence="6">Release factor glutamine methyltransferase</fullName>
        <ecNumber evidence="6">2.1.1.297</ecNumber>
    </submittedName>
</protein>
<evidence type="ECO:0000313" key="7">
    <source>
        <dbReference type="Proteomes" id="UP001272052"/>
    </source>
</evidence>
<reference evidence="6 7" key="1">
    <citation type="submission" date="2023-06" db="EMBL/GenBank/DDBJ databases">
        <title>Genome sequence of Methanimicrococcus sp. At1.</title>
        <authorList>
            <person name="Protasov E."/>
            <person name="Platt K."/>
            <person name="Poehlein A."/>
            <person name="Daniel R."/>
            <person name="Brune A."/>
        </authorList>
    </citation>
    <scope>NUCLEOTIDE SEQUENCE [LARGE SCALE GENOMIC DNA]</scope>
    <source>
        <strain evidence="6 7">At1</strain>
    </source>
</reference>
<evidence type="ECO:0000313" key="6">
    <source>
        <dbReference type="EMBL" id="MDV0446004.1"/>
    </source>
</evidence>
<dbReference type="Proteomes" id="UP001272052">
    <property type="component" value="Unassembled WGS sequence"/>
</dbReference>
<dbReference type="InterPro" id="IPR002052">
    <property type="entry name" value="DNA_methylase_N6_adenine_CS"/>
</dbReference>
<dbReference type="InterPro" id="IPR029063">
    <property type="entry name" value="SAM-dependent_MTases_sf"/>
</dbReference>
<dbReference type="GO" id="GO:0102559">
    <property type="term" value="F:peptide chain release factor N(5)-glutamine methyltransferase activity"/>
    <property type="evidence" value="ECO:0007669"/>
    <property type="project" value="UniProtKB-EC"/>
</dbReference>
<keyword evidence="3 6" id="KW-0808">Transferase</keyword>